<dbReference type="Proteomes" id="UP000182624">
    <property type="component" value="Unassembled WGS sequence"/>
</dbReference>
<dbReference type="AlphaFoldDB" id="A0A1I5WP56"/>
<accession>A0A1I5WP56</accession>
<name>A0A1I5WP56_9FIRM</name>
<evidence type="ECO:0000313" key="2">
    <source>
        <dbReference type="Proteomes" id="UP000182624"/>
    </source>
</evidence>
<protein>
    <submittedName>
        <fullName evidence="1">Uncharacterized protein</fullName>
    </submittedName>
</protein>
<evidence type="ECO:0000313" key="1">
    <source>
        <dbReference type="EMBL" id="SFQ21288.1"/>
    </source>
</evidence>
<gene>
    <name evidence="1" type="ORF">SAMN04487928_1245</name>
</gene>
<proteinExistence type="predicted"/>
<dbReference type="EMBL" id="FOXO01000024">
    <property type="protein sequence ID" value="SFQ21288.1"/>
    <property type="molecule type" value="Genomic_DNA"/>
</dbReference>
<sequence length="121" mass="13492">MPLSNYKRSYIQLKDISPTKSDIAILKYIRAISNNNSGILTHYIYQIAIKNSPELANVYIAASAVNKAVTSKIVDALEQDKPFHLAEVSFINLCIWQYSYLKNGKNIVGIKGTADSVKLEV</sequence>
<organism evidence="1 2">
    <name type="scientific">Butyrivibrio proteoclasticus</name>
    <dbReference type="NCBI Taxonomy" id="43305"/>
    <lineage>
        <taxon>Bacteria</taxon>
        <taxon>Bacillati</taxon>
        <taxon>Bacillota</taxon>
        <taxon>Clostridia</taxon>
        <taxon>Lachnospirales</taxon>
        <taxon>Lachnospiraceae</taxon>
        <taxon>Butyrivibrio</taxon>
    </lineage>
</organism>
<keyword evidence="2" id="KW-1185">Reference proteome</keyword>
<reference evidence="2" key="1">
    <citation type="submission" date="2016-10" db="EMBL/GenBank/DDBJ databases">
        <authorList>
            <person name="Varghese N."/>
            <person name="Submissions S."/>
        </authorList>
    </citation>
    <scope>NUCLEOTIDE SEQUENCE [LARGE SCALE GENOMIC DNA]</scope>
    <source>
        <strain evidence="2">P18</strain>
    </source>
</reference>